<gene>
    <name evidence="2" type="ORF">R2X38_05885</name>
</gene>
<reference evidence="2 3" key="1">
    <citation type="submission" date="2023-10" db="EMBL/GenBank/DDBJ databases">
        <title>Marine bacteria isolated from horseshoe crab.</title>
        <authorList>
            <person name="Cheng T.H."/>
        </authorList>
    </citation>
    <scope>NUCLEOTIDE SEQUENCE [LARGE SCALE GENOMIC DNA]</scope>
    <source>
        <strain evidence="2 3">HSC6</strain>
    </source>
</reference>
<sequence length="213" mass="23819">MNLAKCLSLMLTAFLLVGVLAGCSVGDSIPQPTNYAMSASPPMVASARIGETLRIDHVRSVPPFNDTQMIYRLNEVRFEKDYYNRFISDPESILSNQLASWLQQSGLYDIIVLPSVHTPSNQVLQVTITKLFGDFRPGQQPTAVMEIQFFLVDNTDYRPGVVFSKTYTSRIPIENKSPLLLAEGYGVAMTRIFEQLTSELLRTRYKGSVSAEL</sequence>
<dbReference type="Gene3D" id="3.40.50.10610">
    <property type="entry name" value="ABC-type transport auxiliary lipoprotein component"/>
    <property type="match status" value="1"/>
</dbReference>
<dbReference type="SUPFAM" id="SSF159594">
    <property type="entry name" value="XCC0632-like"/>
    <property type="match status" value="1"/>
</dbReference>
<dbReference type="Proteomes" id="UP001186452">
    <property type="component" value="Unassembled WGS sequence"/>
</dbReference>
<organism evidence="2 3">
    <name type="scientific">Photobacterium rosenbergii</name>
    <dbReference type="NCBI Taxonomy" id="294936"/>
    <lineage>
        <taxon>Bacteria</taxon>
        <taxon>Pseudomonadati</taxon>
        <taxon>Pseudomonadota</taxon>
        <taxon>Gammaproteobacteria</taxon>
        <taxon>Vibrionales</taxon>
        <taxon>Vibrionaceae</taxon>
        <taxon>Photobacterium</taxon>
    </lineage>
</organism>
<comment type="caution">
    <text evidence="2">The sequence shown here is derived from an EMBL/GenBank/DDBJ whole genome shotgun (WGS) entry which is preliminary data.</text>
</comment>
<dbReference type="PROSITE" id="PS51257">
    <property type="entry name" value="PROKAR_LIPOPROTEIN"/>
    <property type="match status" value="1"/>
</dbReference>
<dbReference type="EMBL" id="JAWJZI010000002">
    <property type="protein sequence ID" value="MDV5168526.1"/>
    <property type="molecule type" value="Genomic_DNA"/>
</dbReference>
<evidence type="ECO:0000313" key="2">
    <source>
        <dbReference type="EMBL" id="MDV5168526.1"/>
    </source>
</evidence>
<evidence type="ECO:0000256" key="1">
    <source>
        <dbReference type="SAM" id="SignalP"/>
    </source>
</evidence>
<name>A0ABU3ZEI9_9GAMM</name>
<keyword evidence="1" id="KW-0732">Signal</keyword>
<proteinExistence type="predicted"/>
<keyword evidence="3" id="KW-1185">Reference proteome</keyword>
<accession>A0ABU3ZEI9</accession>
<evidence type="ECO:0008006" key="4">
    <source>
        <dbReference type="Google" id="ProtNLM"/>
    </source>
</evidence>
<feature type="chain" id="PRO_5045175228" description="ABC-type transport auxiliary lipoprotein component domain-containing protein" evidence="1">
    <location>
        <begin position="22"/>
        <end position="213"/>
    </location>
</feature>
<feature type="signal peptide" evidence="1">
    <location>
        <begin position="1"/>
        <end position="21"/>
    </location>
</feature>
<dbReference type="RefSeq" id="WP_317521243.1">
    <property type="nucleotide sequence ID" value="NZ_JAWJZI010000002.1"/>
</dbReference>
<evidence type="ECO:0000313" key="3">
    <source>
        <dbReference type="Proteomes" id="UP001186452"/>
    </source>
</evidence>
<protein>
    <recommendedName>
        <fullName evidence="4">ABC-type transport auxiliary lipoprotein component domain-containing protein</fullName>
    </recommendedName>
</protein>